<dbReference type="GO" id="GO:0016787">
    <property type="term" value="F:hydrolase activity"/>
    <property type="evidence" value="ECO:0007669"/>
    <property type="project" value="UniProtKB-KW"/>
</dbReference>
<dbReference type="Pfam" id="PF01019">
    <property type="entry name" value="G_glu_transpept"/>
    <property type="match status" value="1"/>
</dbReference>
<gene>
    <name evidence="1" type="ORF">SAMN02982931_02877</name>
</gene>
<name>A0A1G6CXK5_9HYPH</name>
<evidence type="ECO:0000313" key="1">
    <source>
        <dbReference type="EMBL" id="SDB37568.1"/>
    </source>
</evidence>
<protein>
    <submittedName>
        <fullName evidence="1">Gamma-glutamyltranspeptidase / glutathione hydrolase</fullName>
    </submittedName>
</protein>
<reference evidence="1 2" key="1">
    <citation type="submission" date="2016-10" db="EMBL/GenBank/DDBJ databases">
        <authorList>
            <person name="de Groot N.N."/>
        </authorList>
    </citation>
    <scope>NUCLEOTIDE SEQUENCE [LARGE SCALE GENOMIC DNA]</scope>
    <source>
        <strain evidence="1 2">ATCC 35022</strain>
    </source>
</reference>
<dbReference type="EMBL" id="FMXQ01000005">
    <property type="protein sequence ID" value="SDB37568.1"/>
    <property type="molecule type" value="Genomic_DNA"/>
</dbReference>
<dbReference type="SUPFAM" id="SSF56235">
    <property type="entry name" value="N-terminal nucleophile aminohydrolases (Ntn hydrolases)"/>
    <property type="match status" value="1"/>
</dbReference>
<dbReference type="Gene3D" id="1.10.246.130">
    <property type="match status" value="1"/>
</dbReference>
<dbReference type="AlphaFoldDB" id="A0A1G6CXK5"/>
<dbReference type="InterPro" id="IPR052896">
    <property type="entry name" value="GGT-like_enzyme"/>
</dbReference>
<keyword evidence="1" id="KW-0378">Hydrolase</keyword>
<keyword evidence="2" id="KW-1185">Reference proteome</keyword>
<dbReference type="InterPro" id="IPR029055">
    <property type="entry name" value="Ntn_hydrolases_N"/>
</dbReference>
<dbReference type="PANTHER" id="PTHR43881">
    <property type="entry name" value="GAMMA-GLUTAMYLTRANSPEPTIDASE (AFU_ORTHOLOGUE AFUA_4G13580)"/>
    <property type="match status" value="1"/>
</dbReference>
<dbReference type="InterPro" id="IPR043137">
    <property type="entry name" value="GGT_ssub_C"/>
</dbReference>
<sequence>MSGRDCAVASSHPLASAAALRVLTAGGNAIDAAVVATAVLAVVEPQSTGIGGDCFALISRNGTTPPIGYNGSGRSPKALPATGIGDPALNRIAETSVHSVTVPGVVEGLARLLADHGTLSLAEALQPAIRYAEEGYPVYQKVAFEWAGAEAKLKSNEGGRDIYLPLGRPPVPGEVIRCPTLGRTLRAIAEGGPDAFYSGAVADSMVAFLRDQGGHHAAEDFASHRGTYVEPVSLDYHGCDVWQIPPNGQGVTTLLMLAILDAAGFADEPPEGARYHHLLAEATRLAFEERNRTIGDPDHGAIAVERFLDTARAAGIAASIGDLSRPATRADNPARGDTAYVAVIDGERNAVSLISSLFENFGCGLVDAGTGVAFHCRGIGFTLTPDHPNTLAPGKRPLHTIIPGMVSRDGKVIAAFGVTGGPFQPIGQARIISALLDRGLDIQAAIDEPRSFFRDGTLFLEPRLADLGPALAEAGHTVAPAEQAVGGAHGITVDWETGVLTGGSDARKDGCALAL</sequence>
<dbReference type="PRINTS" id="PR01210">
    <property type="entry name" value="GGTRANSPTASE"/>
</dbReference>
<dbReference type="Gene3D" id="3.60.20.40">
    <property type="match status" value="1"/>
</dbReference>
<dbReference type="RefSeq" id="WP_175478441.1">
    <property type="nucleotide sequence ID" value="NZ_FMXQ01000005.1"/>
</dbReference>
<evidence type="ECO:0000313" key="2">
    <source>
        <dbReference type="Proteomes" id="UP000199071"/>
    </source>
</evidence>
<dbReference type="PANTHER" id="PTHR43881:SF1">
    <property type="entry name" value="GAMMA-GLUTAMYLTRANSPEPTIDASE (AFU_ORTHOLOGUE AFUA_4G13580)"/>
    <property type="match status" value="1"/>
</dbReference>
<proteinExistence type="predicted"/>
<dbReference type="InterPro" id="IPR043138">
    <property type="entry name" value="GGT_lsub"/>
</dbReference>
<accession>A0A1G6CXK5</accession>
<dbReference type="Proteomes" id="UP000199071">
    <property type="component" value="Unassembled WGS sequence"/>
</dbReference>
<dbReference type="STRING" id="665467.SAMN02982931_02877"/>
<organism evidence="1 2">
    <name type="scientific">Bauldia litoralis</name>
    <dbReference type="NCBI Taxonomy" id="665467"/>
    <lineage>
        <taxon>Bacteria</taxon>
        <taxon>Pseudomonadati</taxon>
        <taxon>Pseudomonadota</taxon>
        <taxon>Alphaproteobacteria</taxon>
        <taxon>Hyphomicrobiales</taxon>
        <taxon>Kaistiaceae</taxon>
        <taxon>Bauldia</taxon>
    </lineage>
</organism>